<dbReference type="InterPro" id="IPR050556">
    <property type="entry name" value="Type_II_TA_system_RNase"/>
</dbReference>
<accession>A0A251XB64</accession>
<comment type="cofactor">
    <cofactor evidence="1">
        <name>Mg(2+)</name>
        <dbReference type="ChEBI" id="CHEBI:18420"/>
    </cofactor>
</comment>
<protein>
    <recommendedName>
        <fullName evidence="8">PIN domain-containing protein</fullName>
    </recommendedName>
</protein>
<evidence type="ECO:0000256" key="1">
    <source>
        <dbReference type="ARBA" id="ARBA00001946"/>
    </source>
</evidence>
<dbReference type="InterPro" id="IPR029060">
    <property type="entry name" value="PIN-like_dom_sf"/>
</dbReference>
<dbReference type="Gene3D" id="3.40.50.1010">
    <property type="entry name" value="5'-nuclease"/>
    <property type="match status" value="1"/>
</dbReference>
<evidence type="ECO:0000256" key="4">
    <source>
        <dbReference type="ARBA" id="ARBA00022723"/>
    </source>
</evidence>
<reference evidence="9 10" key="1">
    <citation type="submission" date="2016-12" db="EMBL/GenBank/DDBJ databases">
        <title>Thioflexothrix psekupsii D3 genome sequencing and assembly.</title>
        <authorList>
            <person name="Fomenkov A."/>
            <person name="Vincze T."/>
            <person name="Grabovich M."/>
            <person name="Anton B.P."/>
            <person name="Dubinina G."/>
            <person name="Orlova M."/>
            <person name="Belousova E."/>
            <person name="Roberts R.J."/>
        </authorList>
    </citation>
    <scope>NUCLEOTIDE SEQUENCE [LARGE SCALE GENOMIC DNA]</scope>
    <source>
        <strain evidence="9">D3</strain>
    </source>
</reference>
<evidence type="ECO:0000256" key="3">
    <source>
        <dbReference type="ARBA" id="ARBA00022722"/>
    </source>
</evidence>
<dbReference type="GO" id="GO:0016787">
    <property type="term" value="F:hydrolase activity"/>
    <property type="evidence" value="ECO:0007669"/>
    <property type="project" value="UniProtKB-KW"/>
</dbReference>
<keyword evidence="5" id="KW-0378">Hydrolase</keyword>
<dbReference type="GO" id="GO:0004518">
    <property type="term" value="F:nuclease activity"/>
    <property type="evidence" value="ECO:0007669"/>
    <property type="project" value="UniProtKB-KW"/>
</dbReference>
<dbReference type="PANTHER" id="PTHR33653">
    <property type="entry name" value="RIBONUCLEASE VAPC2"/>
    <property type="match status" value="1"/>
</dbReference>
<keyword evidence="4" id="KW-0479">Metal-binding</keyword>
<evidence type="ECO:0000313" key="9">
    <source>
        <dbReference type="EMBL" id="OUD15316.1"/>
    </source>
</evidence>
<keyword evidence="2" id="KW-1277">Toxin-antitoxin system</keyword>
<proteinExistence type="inferred from homology"/>
<organism evidence="9 10">
    <name type="scientific">Thioflexithrix psekupsensis</name>
    <dbReference type="NCBI Taxonomy" id="1570016"/>
    <lineage>
        <taxon>Bacteria</taxon>
        <taxon>Pseudomonadati</taxon>
        <taxon>Pseudomonadota</taxon>
        <taxon>Gammaproteobacteria</taxon>
        <taxon>Thiotrichales</taxon>
        <taxon>Thioflexithrix</taxon>
    </lineage>
</organism>
<evidence type="ECO:0000256" key="5">
    <source>
        <dbReference type="ARBA" id="ARBA00022801"/>
    </source>
</evidence>
<dbReference type="Pfam" id="PF01850">
    <property type="entry name" value="PIN"/>
    <property type="match status" value="1"/>
</dbReference>
<evidence type="ECO:0000256" key="6">
    <source>
        <dbReference type="ARBA" id="ARBA00022842"/>
    </source>
</evidence>
<evidence type="ECO:0000256" key="7">
    <source>
        <dbReference type="ARBA" id="ARBA00038093"/>
    </source>
</evidence>
<sequence length="126" mass="14710">MSEKILCDTCVLIDFFKGCNDEIIELNKKGIFLFINSIIELEILQGARNKREMQQLERKLQIFYRLDIPLENFQVARSLIKIYSLSHGLRLADALIAANALIYDLKLYTLNHKDFKFIPELVLYGK</sequence>
<dbReference type="OrthoDB" id="9811788at2"/>
<dbReference type="CDD" id="cd18741">
    <property type="entry name" value="PIN_VapC4-5_FitB-like"/>
    <property type="match status" value="1"/>
</dbReference>
<name>A0A251XB64_9GAMM</name>
<dbReference type="RefSeq" id="WP_086486910.1">
    <property type="nucleotide sequence ID" value="NZ_MSLT01000006.1"/>
</dbReference>
<keyword evidence="6" id="KW-0460">Magnesium</keyword>
<gene>
    <name evidence="9" type="ORF">TPSD3_01950</name>
</gene>
<dbReference type="AlphaFoldDB" id="A0A251XB64"/>
<dbReference type="PANTHER" id="PTHR33653:SF1">
    <property type="entry name" value="RIBONUCLEASE VAPC2"/>
    <property type="match status" value="1"/>
</dbReference>
<comment type="caution">
    <text evidence="9">The sequence shown here is derived from an EMBL/GenBank/DDBJ whole genome shotgun (WGS) entry which is preliminary data.</text>
</comment>
<dbReference type="Proteomes" id="UP000194798">
    <property type="component" value="Unassembled WGS sequence"/>
</dbReference>
<keyword evidence="3" id="KW-0540">Nuclease</keyword>
<evidence type="ECO:0000313" key="10">
    <source>
        <dbReference type="Proteomes" id="UP000194798"/>
    </source>
</evidence>
<dbReference type="GO" id="GO:0046872">
    <property type="term" value="F:metal ion binding"/>
    <property type="evidence" value="ECO:0007669"/>
    <property type="project" value="UniProtKB-KW"/>
</dbReference>
<keyword evidence="10" id="KW-1185">Reference proteome</keyword>
<dbReference type="EMBL" id="MSLT01000006">
    <property type="protein sequence ID" value="OUD15316.1"/>
    <property type="molecule type" value="Genomic_DNA"/>
</dbReference>
<evidence type="ECO:0000259" key="8">
    <source>
        <dbReference type="Pfam" id="PF01850"/>
    </source>
</evidence>
<feature type="domain" description="PIN" evidence="8">
    <location>
        <begin position="5"/>
        <end position="113"/>
    </location>
</feature>
<dbReference type="SUPFAM" id="SSF88723">
    <property type="entry name" value="PIN domain-like"/>
    <property type="match status" value="1"/>
</dbReference>
<comment type="similarity">
    <text evidence="7">Belongs to the PINc/VapC protein family.</text>
</comment>
<evidence type="ECO:0000256" key="2">
    <source>
        <dbReference type="ARBA" id="ARBA00022649"/>
    </source>
</evidence>
<dbReference type="InterPro" id="IPR002716">
    <property type="entry name" value="PIN_dom"/>
</dbReference>